<organism evidence="1 2">
    <name type="scientific">Populus euphratica</name>
    <name type="common">Euphrates poplar</name>
    <dbReference type="NCBI Taxonomy" id="75702"/>
    <lineage>
        <taxon>Eukaryota</taxon>
        <taxon>Viridiplantae</taxon>
        <taxon>Streptophyta</taxon>
        <taxon>Embryophyta</taxon>
        <taxon>Tracheophyta</taxon>
        <taxon>Spermatophyta</taxon>
        <taxon>Magnoliopsida</taxon>
        <taxon>eudicotyledons</taxon>
        <taxon>Gunneridae</taxon>
        <taxon>Pentapetalae</taxon>
        <taxon>rosids</taxon>
        <taxon>fabids</taxon>
        <taxon>Malpighiales</taxon>
        <taxon>Salicaceae</taxon>
        <taxon>Saliceae</taxon>
        <taxon>Populus</taxon>
    </lineage>
</organism>
<protein>
    <submittedName>
        <fullName evidence="2">Uncharacterized protein At2g39795, mitochondrial</fullName>
    </submittedName>
</protein>
<keyword evidence="1" id="KW-1185">Reference proteome</keyword>
<dbReference type="SUPFAM" id="SSF54529">
    <property type="entry name" value="Mitochondrial glycoprotein MAM33-like"/>
    <property type="match status" value="1"/>
</dbReference>
<dbReference type="InterPro" id="IPR003428">
    <property type="entry name" value="MAM33"/>
</dbReference>
<dbReference type="GO" id="GO:0005759">
    <property type="term" value="C:mitochondrial matrix"/>
    <property type="evidence" value="ECO:0007669"/>
    <property type="project" value="InterPro"/>
</dbReference>
<dbReference type="KEGG" id="peu:105132621"/>
<proteinExistence type="predicted"/>
<dbReference type="Pfam" id="PF02330">
    <property type="entry name" value="MAM33"/>
    <property type="match status" value="1"/>
</dbReference>
<name>A0AAJ6XXD9_POPEU</name>
<dbReference type="FunFam" id="3.10.280.10:FF:000003">
    <property type="entry name" value="Mitochondrial glycoprotein"/>
    <property type="match status" value="1"/>
</dbReference>
<evidence type="ECO:0000313" key="2">
    <source>
        <dbReference type="RefSeq" id="XP_011034511.1"/>
    </source>
</evidence>
<sequence>MRHRFHFLFLKPYQKLVHPSLPADMAVVRLIRPLRKALINPPQTLIPLQNPISHLLYDNKMGEEINPFLISQTHNSIRRNYMSEMRKSAFKDNLLRLVRNEIQYELDRSAPKQPPTKYESFTIDDLPGEQWIRLRRKFRENEEIKVEATMFDGAVPIPKSDVPGIKEDMLLHITLIINISKGDGDVLEILCSAWPDSIEITKLFIRRRNKTSHQVYDGPEFKELDDELQDTLYEFLEARGINDEMAIFLHEYIRNKGKTEFIRWMGTVKSYIESK</sequence>
<dbReference type="PANTHER" id="PTHR10826:SF36">
    <property type="entry name" value="OS08G0439900 PROTEIN"/>
    <property type="match status" value="1"/>
</dbReference>
<dbReference type="InterPro" id="IPR036561">
    <property type="entry name" value="MAM33_sf"/>
</dbReference>
<dbReference type="Proteomes" id="UP000694918">
    <property type="component" value="Unplaced"/>
</dbReference>
<evidence type="ECO:0000313" key="1">
    <source>
        <dbReference type="Proteomes" id="UP000694918"/>
    </source>
</evidence>
<dbReference type="PANTHER" id="PTHR10826">
    <property type="entry name" value="COMPLEMENT COMPONENT 1"/>
    <property type="match status" value="1"/>
</dbReference>
<accession>A0AAJ6XXD9</accession>
<dbReference type="RefSeq" id="XP_011034511.1">
    <property type="nucleotide sequence ID" value="XM_011036209.1"/>
</dbReference>
<dbReference type="AlphaFoldDB" id="A0AAJ6XXD9"/>
<dbReference type="GeneID" id="105132621"/>
<dbReference type="Gene3D" id="3.10.280.10">
    <property type="entry name" value="Mitochondrial glycoprotein"/>
    <property type="match status" value="1"/>
</dbReference>
<reference evidence="2" key="1">
    <citation type="submission" date="2025-08" db="UniProtKB">
        <authorList>
            <consortium name="RefSeq"/>
        </authorList>
    </citation>
    <scope>IDENTIFICATION</scope>
</reference>
<gene>
    <name evidence="2" type="primary">LOC105132621</name>
</gene>